<accession>A0A4R2N7N1</accession>
<dbReference type="Proteomes" id="UP000295182">
    <property type="component" value="Unassembled WGS sequence"/>
</dbReference>
<organism evidence="1 2">
    <name type="scientific">Simplicispira metamorpha</name>
    <dbReference type="NCBI Taxonomy" id="80881"/>
    <lineage>
        <taxon>Bacteria</taxon>
        <taxon>Pseudomonadati</taxon>
        <taxon>Pseudomonadota</taxon>
        <taxon>Betaproteobacteria</taxon>
        <taxon>Burkholderiales</taxon>
        <taxon>Comamonadaceae</taxon>
        <taxon>Simplicispira</taxon>
    </lineage>
</organism>
<reference evidence="1 2" key="1">
    <citation type="submission" date="2019-03" db="EMBL/GenBank/DDBJ databases">
        <title>Genomic Encyclopedia of Type Strains, Phase IV (KMG-IV): sequencing the most valuable type-strain genomes for metagenomic binning, comparative biology and taxonomic classification.</title>
        <authorList>
            <person name="Goeker M."/>
        </authorList>
    </citation>
    <scope>NUCLEOTIDE SEQUENCE [LARGE SCALE GENOMIC DNA]</scope>
    <source>
        <strain evidence="1 2">DSM 1837</strain>
    </source>
</reference>
<dbReference type="AlphaFoldDB" id="A0A4R2N7N1"/>
<evidence type="ECO:0000313" key="2">
    <source>
        <dbReference type="Proteomes" id="UP000295182"/>
    </source>
</evidence>
<keyword evidence="2" id="KW-1185">Reference proteome</keyword>
<protein>
    <submittedName>
        <fullName evidence="1">Uncharacterized protein</fullName>
    </submittedName>
</protein>
<comment type="caution">
    <text evidence="1">The sequence shown here is derived from an EMBL/GenBank/DDBJ whole genome shotgun (WGS) entry which is preliminary data.</text>
</comment>
<proteinExistence type="predicted"/>
<name>A0A4R2N7N1_9BURK</name>
<dbReference type="RefSeq" id="WP_132750417.1">
    <property type="nucleotide sequence ID" value="NZ_SLXH01000015.1"/>
</dbReference>
<gene>
    <name evidence="1" type="ORF">EV674_11581</name>
</gene>
<dbReference type="EMBL" id="SLXH01000015">
    <property type="protein sequence ID" value="TCP16942.1"/>
    <property type="molecule type" value="Genomic_DNA"/>
</dbReference>
<evidence type="ECO:0000313" key="1">
    <source>
        <dbReference type="EMBL" id="TCP16942.1"/>
    </source>
</evidence>
<sequence>MTDTQPRTHHLADASPEFLAAVDELTRTVEALGHEHPQAKRAMQRAMALAPRTLRDEITRMAESTGLLPKPDGYTEDGQPVVSLEAVAAQLGMTLEEAQAHMDAMLAELEAAGVSMPTIDPVCVHRVQ</sequence>